<gene>
    <name evidence="5" type="ORF">OB2597_17592</name>
</gene>
<sequence length="376" mass="41277">MRLTNTLAVLATAVLAATPALAEKRVTITNWTSPNHATSRGQAAYAEMTEGEFPGAFDFKLFSGGALLGPKPTLSGLRDGVADVGLLAFTYFRSEMPYAQLVADLALLGEDHYAMAGATSEFVMLHCQPCKDEFAKNGMVALSGISTAPYVLLTTKPIIDIADMQGVKLRTGGSVWDRWATRLGAEPVNVPSSEMYDTMSHGVVTAAVQPIGALKGHSLIEVAKHLTELPLGTYHSGSIFAVGPKFWASLSPEQREQFVKKIPEAVAQTEVYYETDDLDVLKEASELGLEVHEPSPEFLQDLMGFRTADLEEIARISREERGIEEPEALIAKYRELIEKWNGLVRPLHPIRDNHQPYADLLRQEIYSKIDLATYPD</sequence>
<reference evidence="5 6" key="1">
    <citation type="journal article" date="2010" name="J. Bacteriol.">
        <title>Genome sequences of Oceanicola granulosus HTCC2516(T) and Oceanicola batsensis HTCC2597(TDelta).</title>
        <authorList>
            <person name="Thrash J.C."/>
            <person name="Cho J.C."/>
            <person name="Vergin K.L."/>
            <person name="Giovannoni S.J."/>
        </authorList>
    </citation>
    <scope>NUCLEOTIDE SEQUENCE [LARGE SCALE GENOMIC DNA]</scope>
    <source>
        <strain evidence="6">ATCC BAA-863 / DSM 15984 / KCTC 12145 / HTCC2597</strain>
    </source>
</reference>
<dbReference type="Pfam" id="PF03480">
    <property type="entry name" value="DctP"/>
    <property type="match status" value="1"/>
</dbReference>
<dbReference type="PANTHER" id="PTHR33376">
    <property type="match status" value="1"/>
</dbReference>
<dbReference type="PANTHER" id="PTHR33376:SF15">
    <property type="entry name" value="BLL6794 PROTEIN"/>
    <property type="match status" value="1"/>
</dbReference>
<evidence type="ECO:0000313" key="5">
    <source>
        <dbReference type="EMBL" id="EAQ02553.1"/>
    </source>
</evidence>
<dbReference type="GO" id="GO:0042597">
    <property type="term" value="C:periplasmic space"/>
    <property type="evidence" value="ECO:0007669"/>
    <property type="project" value="UniProtKB-SubCell"/>
</dbReference>
<dbReference type="STRING" id="252305.OB2597_17592"/>
<dbReference type="GO" id="GO:0055085">
    <property type="term" value="P:transmembrane transport"/>
    <property type="evidence" value="ECO:0007669"/>
    <property type="project" value="InterPro"/>
</dbReference>
<keyword evidence="3" id="KW-0574">Periplasm</keyword>
<feature type="signal peptide" evidence="4">
    <location>
        <begin position="1"/>
        <end position="22"/>
    </location>
</feature>
<dbReference type="RefSeq" id="WP_009803561.1">
    <property type="nucleotide sequence ID" value="NZ_AAMO01000007.1"/>
</dbReference>
<dbReference type="CDD" id="cd13666">
    <property type="entry name" value="PBP2_TRAP_DctP_like_1"/>
    <property type="match status" value="1"/>
</dbReference>
<keyword evidence="2 4" id="KW-0732">Signal</keyword>
<comment type="caution">
    <text evidence="5">The sequence shown here is derived from an EMBL/GenBank/DDBJ whole genome shotgun (WGS) entry which is preliminary data.</text>
</comment>
<dbReference type="AlphaFoldDB" id="A3TZS2"/>
<dbReference type="Proteomes" id="UP000004318">
    <property type="component" value="Unassembled WGS sequence"/>
</dbReference>
<proteinExistence type="predicted"/>
<accession>A3TZS2</accession>
<dbReference type="HOGENOM" id="CLU_060692_0_0_5"/>
<evidence type="ECO:0000256" key="4">
    <source>
        <dbReference type="SAM" id="SignalP"/>
    </source>
</evidence>
<dbReference type="InterPro" id="IPR038404">
    <property type="entry name" value="TRAP_DctP_sf"/>
</dbReference>
<evidence type="ECO:0000313" key="6">
    <source>
        <dbReference type="Proteomes" id="UP000004318"/>
    </source>
</evidence>
<name>A3TZS2_PSEBH</name>
<dbReference type="Gene3D" id="3.40.190.170">
    <property type="entry name" value="Bacterial extracellular solute-binding protein, family 7"/>
    <property type="match status" value="1"/>
</dbReference>
<evidence type="ECO:0000256" key="3">
    <source>
        <dbReference type="ARBA" id="ARBA00022764"/>
    </source>
</evidence>
<evidence type="ECO:0000256" key="1">
    <source>
        <dbReference type="ARBA" id="ARBA00004418"/>
    </source>
</evidence>
<evidence type="ECO:0000256" key="2">
    <source>
        <dbReference type="ARBA" id="ARBA00022729"/>
    </source>
</evidence>
<dbReference type="EMBL" id="AAMO01000007">
    <property type="protein sequence ID" value="EAQ02553.1"/>
    <property type="molecule type" value="Genomic_DNA"/>
</dbReference>
<dbReference type="OrthoDB" id="7239472at2"/>
<dbReference type="InterPro" id="IPR018389">
    <property type="entry name" value="DctP_fam"/>
</dbReference>
<organism evidence="5 6">
    <name type="scientific">Pseudooceanicola batsensis (strain ATCC BAA-863 / DSM 15984 / KCTC 12145 / HTCC2597)</name>
    <name type="common">Oceanicola batsensis</name>
    <dbReference type="NCBI Taxonomy" id="252305"/>
    <lineage>
        <taxon>Bacteria</taxon>
        <taxon>Pseudomonadati</taxon>
        <taxon>Pseudomonadota</taxon>
        <taxon>Alphaproteobacteria</taxon>
        <taxon>Rhodobacterales</taxon>
        <taxon>Paracoccaceae</taxon>
        <taxon>Pseudooceanicola</taxon>
    </lineage>
</organism>
<keyword evidence="6" id="KW-1185">Reference proteome</keyword>
<protein>
    <submittedName>
        <fullName evidence="5">TRAP-T family transporter, DctP (Periplasmic binding) subunit</fullName>
    </submittedName>
</protein>
<comment type="subcellular location">
    <subcellularLocation>
        <location evidence="1">Periplasm</location>
    </subcellularLocation>
</comment>
<dbReference type="NCBIfam" id="NF037995">
    <property type="entry name" value="TRAP_S1"/>
    <property type="match status" value="1"/>
</dbReference>
<feature type="chain" id="PRO_5002658869" evidence="4">
    <location>
        <begin position="23"/>
        <end position="376"/>
    </location>
</feature>